<proteinExistence type="predicted"/>
<dbReference type="AlphaFoldDB" id="S7J4P7"/>
<gene>
    <name evidence="1" type="ORF">CP10139811_1045</name>
</gene>
<accession>S7J4P7</accession>
<dbReference type="Proteomes" id="UP000016200">
    <property type="component" value="Unassembled WGS sequence"/>
</dbReference>
<reference evidence="1 2" key="1">
    <citation type="submission" date="2013-04" db="EMBL/GenBank/DDBJ databases">
        <title>Genome sequence of Chlamydia psittaci 10-1398/11.</title>
        <authorList>
            <person name="Huot-Creasy H."/>
            <person name="McCracken C.L."/>
            <person name="Humphries M."/>
            <person name="Sachse K."/>
            <person name="Laroucau K."/>
            <person name="Bavoil P."/>
            <person name="Myers G.S."/>
        </authorList>
    </citation>
    <scope>NUCLEOTIDE SEQUENCE [LARGE SCALE GENOMIC DNA]</scope>
    <source>
        <strain evidence="1 2">10_1398_11</strain>
    </source>
</reference>
<protein>
    <submittedName>
        <fullName evidence="1">Uncharacterized protein</fullName>
    </submittedName>
</protein>
<dbReference type="EMBL" id="ATNB01000058">
    <property type="protein sequence ID" value="EPP35384.1"/>
    <property type="molecule type" value="Genomic_DNA"/>
</dbReference>
<comment type="caution">
    <text evidence="1">The sequence shown here is derived from an EMBL/GenBank/DDBJ whole genome shotgun (WGS) entry which is preliminary data.</text>
</comment>
<name>S7J4P7_9CHLA</name>
<evidence type="ECO:0000313" key="1">
    <source>
        <dbReference type="EMBL" id="EPP35384.1"/>
    </source>
</evidence>
<organism evidence="1 2">
    <name type="scientific">Chlamydia ibidis</name>
    <dbReference type="NCBI Taxonomy" id="1405396"/>
    <lineage>
        <taxon>Bacteria</taxon>
        <taxon>Pseudomonadati</taxon>
        <taxon>Chlamydiota</taxon>
        <taxon>Chlamydiia</taxon>
        <taxon>Chlamydiales</taxon>
        <taxon>Chlamydiaceae</taxon>
        <taxon>Chlamydia/Chlamydophila group</taxon>
        <taxon>Chlamydia</taxon>
    </lineage>
</organism>
<dbReference type="HOGENOM" id="CLU_3150947_0_0_0"/>
<sequence length="48" mass="5825">MLLRKWWDASALLKNLSIACYIYQQNLLRYRAFSLLTYIRILNGFLTR</sequence>
<evidence type="ECO:0000313" key="2">
    <source>
        <dbReference type="Proteomes" id="UP000016200"/>
    </source>
</evidence>